<keyword evidence="4 9" id="KW-0812">Transmembrane</keyword>
<feature type="transmembrane region" description="Helical" evidence="9">
    <location>
        <begin position="307"/>
        <end position="326"/>
    </location>
</feature>
<evidence type="ECO:0000256" key="8">
    <source>
        <dbReference type="ARBA" id="ARBA00023180"/>
    </source>
</evidence>
<evidence type="ECO:0000259" key="10">
    <source>
        <dbReference type="Pfam" id="PF00060"/>
    </source>
</evidence>
<comment type="caution">
    <text evidence="11">The sequence shown here is derived from an EMBL/GenBank/DDBJ whole genome shotgun (WGS) entry which is preliminary data.</text>
</comment>
<keyword evidence="5 9" id="KW-1133">Transmembrane helix</keyword>
<dbReference type="Pfam" id="PF00060">
    <property type="entry name" value="Lig_chan"/>
    <property type="match status" value="1"/>
</dbReference>
<keyword evidence="8" id="KW-0325">Glycoprotein</keyword>
<accession>A0A9J6DSV4</accession>
<keyword evidence="6 9" id="KW-0472">Membrane</keyword>
<organism evidence="11 12">
    <name type="scientific">Rhipicephalus microplus</name>
    <name type="common">Cattle tick</name>
    <name type="synonym">Boophilus microplus</name>
    <dbReference type="NCBI Taxonomy" id="6941"/>
    <lineage>
        <taxon>Eukaryota</taxon>
        <taxon>Metazoa</taxon>
        <taxon>Ecdysozoa</taxon>
        <taxon>Arthropoda</taxon>
        <taxon>Chelicerata</taxon>
        <taxon>Arachnida</taxon>
        <taxon>Acari</taxon>
        <taxon>Parasitiformes</taxon>
        <taxon>Ixodida</taxon>
        <taxon>Ixodoidea</taxon>
        <taxon>Ixodidae</taxon>
        <taxon>Rhipicephalinae</taxon>
        <taxon>Rhipicephalus</taxon>
        <taxon>Boophilus</taxon>
    </lineage>
</organism>
<comment type="similarity">
    <text evidence="2">Belongs to the glutamate-gated ion channel (TC 1.A.10.1) family.</text>
</comment>
<reference evidence="11" key="2">
    <citation type="submission" date="2021-09" db="EMBL/GenBank/DDBJ databases">
        <authorList>
            <person name="Jia N."/>
            <person name="Wang J."/>
            <person name="Shi W."/>
            <person name="Du L."/>
            <person name="Sun Y."/>
            <person name="Zhan W."/>
            <person name="Jiang J."/>
            <person name="Wang Q."/>
            <person name="Zhang B."/>
            <person name="Ji P."/>
            <person name="Sakyi L.B."/>
            <person name="Cui X."/>
            <person name="Yuan T."/>
            <person name="Jiang B."/>
            <person name="Yang W."/>
            <person name="Lam T.T.-Y."/>
            <person name="Chang Q."/>
            <person name="Ding S."/>
            <person name="Wang X."/>
            <person name="Zhu J."/>
            <person name="Ruan X."/>
            <person name="Zhao L."/>
            <person name="Wei J."/>
            <person name="Que T."/>
            <person name="Du C."/>
            <person name="Cheng J."/>
            <person name="Dai P."/>
            <person name="Han X."/>
            <person name="Huang E."/>
            <person name="Gao Y."/>
            <person name="Liu J."/>
            <person name="Shao H."/>
            <person name="Ye R."/>
            <person name="Li L."/>
            <person name="Wei W."/>
            <person name="Wang X."/>
            <person name="Wang C."/>
            <person name="Huo Q."/>
            <person name="Li W."/>
            <person name="Guo W."/>
            <person name="Chen H."/>
            <person name="Chen S."/>
            <person name="Zhou L."/>
            <person name="Zhou L."/>
            <person name="Ni X."/>
            <person name="Tian J."/>
            <person name="Zhou Y."/>
            <person name="Sheng Y."/>
            <person name="Liu T."/>
            <person name="Pan Y."/>
            <person name="Xia L."/>
            <person name="Li J."/>
            <person name="Zhao F."/>
            <person name="Cao W."/>
        </authorList>
    </citation>
    <scope>NUCLEOTIDE SEQUENCE</scope>
    <source>
        <strain evidence="11">Rmic-2018</strain>
        <tissue evidence="11">Larvae</tissue>
    </source>
</reference>
<evidence type="ECO:0000256" key="4">
    <source>
        <dbReference type="ARBA" id="ARBA00022692"/>
    </source>
</evidence>
<feature type="transmembrane region" description="Helical" evidence="9">
    <location>
        <begin position="109"/>
        <end position="129"/>
    </location>
</feature>
<dbReference type="EMBL" id="JABSTU010000007">
    <property type="protein sequence ID" value="KAH8025054.1"/>
    <property type="molecule type" value="Genomic_DNA"/>
</dbReference>
<dbReference type="GO" id="GO:0015276">
    <property type="term" value="F:ligand-gated monoatomic ion channel activity"/>
    <property type="evidence" value="ECO:0007669"/>
    <property type="project" value="InterPro"/>
</dbReference>
<keyword evidence="3" id="KW-1003">Cell membrane</keyword>
<evidence type="ECO:0000256" key="7">
    <source>
        <dbReference type="ARBA" id="ARBA00023170"/>
    </source>
</evidence>
<comment type="subcellular location">
    <subcellularLocation>
        <location evidence="1">Cell membrane</location>
        <topology evidence="1">Multi-pass membrane protein</topology>
    </subcellularLocation>
</comment>
<dbReference type="GO" id="GO:0050906">
    <property type="term" value="P:detection of stimulus involved in sensory perception"/>
    <property type="evidence" value="ECO:0007669"/>
    <property type="project" value="UniProtKB-ARBA"/>
</dbReference>
<dbReference type="InterPro" id="IPR001320">
    <property type="entry name" value="Iontro_rcpt_C"/>
</dbReference>
<dbReference type="PANTHER" id="PTHR42643:SF38">
    <property type="entry name" value="IONOTROPIC RECEPTOR 100A"/>
    <property type="match status" value="1"/>
</dbReference>
<evidence type="ECO:0000313" key="12">
    <source>
        <dbReference type="Proteomes" id="UP000821866"/>
    </source>
</evidence>
<evidence type="ECO:0000256" key="9">
    <source>
        <dbReference type="SAM" id="Phobius"/>
    </source>
</evidence>
<gene>
    <name evidence="11" type="ORF">HPB51_002950</name>
</gene>
<name>A0A9J6DSV4_RHIMP</name>
<evidence type="ECO:0000256" key="3">
    <source>
        <dbReference type="ARBA" id="ARBA00022475"/>
    </source>
</evidence>
<dbReference type="GO" id="GO:0005886">
    <property type="term" value="C:plasma membrane"/>
    <property type="evidence" value="ECO:0007669"/>
    <property type="project" value="UniProtKB-SubCell"/>
</dbReference>
<proteinExistence type="inferred from homology"/>
<keyword evidence="7" id="KW-0675">Receptor</keyword>
<feature type="transmembrane region" description="Helical" evidence="9">
    <location>
        <begin position="49"/>
        <end position="70"/>
    </location>
</feature>
<dbReference type="InterPro" id="IPR052192">
    <property type="entry name" value="Insect_Ionotropic_Sensory_Rcpt"/>
</dbReference>
<keyword evidence="12" id="KW-1185">Reference proteome</keyword>
<dbReference type="Proteomes" id="UP000821866">
    <property type="component" value="Unassembled WGS sequence"/>
</dbReference>
<dbReference type="PANTHER" id="PTHR42643">
    <property type="entry name" value="IONOTROPIC RECEPTOR 20A-RELATED"/>
    <property type="match status" value="1"/>
</dbReference>
<dbReference type="Gene3D" id="1.10.287.70">
    <property type="match status" value="1"/>
</dbReference>
<evidence type="ECO:0000256" key="5">
    <source>
        <dbReference type="ARBA" id="ARBA00022989"/>
    </source>
</evidence>
<protein>
    <recommendedName>
        <fullName evidence="10">Ionotropic glutamate receptor C-terminal domain-containing protein</fullName>
    </recommendedName>
</protein>
<dbReference type="VEuPathDB" id="VectorBase:LOC119169717"/>
<reference evidence="11" key="1">
    <citation type="journal article" date="2020" name="Cell">
        <title>Large-Scale Comparative Analyses of Tick Genomes Elucidate Their Genetic Diversity and Vector Capacities.</title>
        <authorList>
            <consortium name="Tick Genome and Microbiome Consortium (TIGMIC)"/>
            <person name="Jia N."/>
            <person name="Wang J."/>
            <person name="Shi W."/>
            <person name="Du L."/>
            <person name="Sun Y."/>
            <person name="Zhan W."/>
            <person name="Jiang J.F."/>
            <person name="Wang Q."/>
            <person name="Zhang B."/>
            <person name="Ji P."/>
            <person name="Bell-Sakyi L."/>
            <person name="Cui X.M."/>
            <person name="Yuan T.T."/>
            <person name="Jiang B.G."/>
            <person name="Yang W.F."/>
            <person name="Lam T.T."/>
            <person name="Chang Q.C."/>
            <person name="Ding S.J."/>
            <person name="Wang X.J."/>
            <person name="Zhu J.G."/>
            <person name="Ruan X.D."/>
            <person name="Zhao L."/>
            <person name="Wei J.T."/>
            <person name="Ye R.Z."/>
            <person name="Que T.C."/>
            <person name="Du C.H."/>
            <person name="Zhou Y.H."/>
            <person name="Cheng J.X."/>
            <person name="Dai P.F."/>
            <person name="Guo W.B."/>
            <person name="Han X.H."/>
            <person name="Huang E.J."/>
            <person name="Li L.F."/>
            <person name="Wei W."/>
            <person name="Gao Y.C."/>
            <person name="Liu J.Z."/>
            <person name="Shao H.Z."/>
            <person name="Wang X."/>
            <person name="Wang C.C."/>
            <person name="Yang T.C."/>
            <person name="Huo Q.B."/>
            <person name="Li W."/>
            <person name="Chen H.Y."/>
            <person name="Chen S.E."/>
            <person name="Zhou L.G."/>
            <person name="Ni X.B."/>
            <person name="Tian J.H."/>
            <person name="Sheng Y."/>
            <person name="Liu T."/>
            <person name="Pan Y.S."/>
            <person name="Xia L.Y."/>
            <person name="Li J."/>
            <person name="Zhao F."/>
            <person name="Cao W.C."/>
        </authorList>
    </citation>
    <scope>NUCLEOTIDE SEQUENCE</scope>
    <source>
        <strain evidence="11">Rmic-2018</strain>
    </source>
</reference>
<dbReference type="AlphaFoldDB" id="A0A9J6DSV4"/>
<evidence type="ECO:0000313" key="11">
    <source>
        <dbReference type="EMBL" id="KAH8025054.1"/>
    </source>
</evidence>
<feature type="domain" description="Ionotropic glutamate receptor C-terminal" evidence="10">
    <location>
        <begin position="46"/>
        <end position="316"/>
    </location>
</feature>
<evidence type="ECO:0000256" key="6">
    <source>
        <dbReference type="ARBA" id="ARBA00023136"/>
    </source>
</evidence>
<sequence>MPLIQTYHRHAVGEYSPAIIYVPFGILSASDSSTSNVFGYILTFDWKVWALLLSAIPILALLISLSEFAVHRRPWKTMPQDVHQWGWELFGNLLYESSPRATSQTSGRIVMTSWLLAVLVIANSFAGHLKSSMAIKNEPTQVDSVEDVVDRPNLRPFIWKGSYYEALISTSPSPRMKKLWRMVVRKNGSMPGNIMYMDKNMREVIQRRAVFMVDHNSQRFHMAAFCRRESTASFHFGREIIEEHRLSFLMSRSMCRDLHHRIYKRVTWLYESGLVSKWMADELGDWQRCVRRTGEHVAEDLTIEDTMATFLLWGIVMCAAAAALFIETLRRPSVDRTSPEIPFQRRAKMRRGGHCRALMRTRLQAVF</sequence>
<evidence type="ECO:0000256" key="1">
    <source>
        <dbReference type="ARBA" id="ARBA00004651"/>
    </source>
</evidence>
<evidence type="ECO:0000256" key="2">
    <source>
        <dbReference type="ARBA" id="ARBA00008685"/>
    </source>
</evidence>